<name>A0A4V3IVG6_9MICO</name>
<comment type="caution">
    <text evidence="1">The sequence shown here is derived from an EMBL/GenBank/DDBJ whole genome shotgun (WGS) entry which is preliminary data.</text>
</comment>
<evidence type="ECO:0000313" key="1">
    <source>
        <dbReference type="EMBL" id="TFD78248.1"/>
    </source>
</evidence>
<proteinExistence type="predicted"/>
<dbReference type="OrthoDB" id="4933261at2"/>
<sequence>MPGNPWPHDMTITIEDSPTFLSELLFVRSAWGLEPAGVPPLDREPDPGISARPRRPAVNELERLWLIDWQRAWTQFEDDPREGRIPDENELRRIAESTDEELQEAYSARPSAIWYTGMDSEAAKNQWRTSLVDNQRTPLAETPERLALPALIHAWHHGIDTIIQLPFRGHYARRLSRRHLLVSRETRHNRDLYTETLANV</sequence>
<protein>
    <submittedName>
        <fullName evidence="1">Uncharacterized protein</fullName>
    </submittedName>
</protein>
<gene>
    <name evidence="1" type="ORF">E3T48_07350</name>
</gene>
<reference evidence="1 2" key="1">
    <citation type="submission" date="2019-03" db="EMBL/GenBank/DDBJ databases">
        <title>Genomics of glacier-inhabiting Cryobacterium strains.</title>
        <authorList>
            <person name="Liu Q."/>
            <person name="Xin Y.-H."/>
        </authorList>
    </citation>
    <scope>NUCLEOTIDE SEQUENCE [LARGE SCALE GENOMIC DNA]</scope>
    <source>
        <strain evidence="1 2">Hh4</strain>
    </source>
</reference>
<dbReference type="Proteomes" id="UP000298313">
    <property type="component" value="Unassembled WGS sequence"/>
</dbReference>
<dbReference type="EMBL" id="SOHH01000061">
    <property type="protein sequence ID" value="TFD78248.1"/>
    <property type="molecule type" value="Genomic_DNA"/>
</dbReference>
<evidence type="ECO:0000313" key="2">
    <source>
        <dbReference type="Proteomes" id="UP000298313"/>
    </source>
</evidence>
<dbReference type="RefSeq" id="WP_134523307.1">
    <property type="nucleotide sequence ID" value="NZ_SOHH01000061.1"/>
</dbReference>
<organism evidence="1 2">
    <name type="scientific">Cryobacterium fucosi</name>
    <dbReference type="NCBI Taxonomy" id="1259157"/>
    <lineage>
        <taxon>Bacteria</taxon>
        <taxon>Bacillati</taxon>
        <taxon>Actinomycetota</taxon>
        <taxon>Actinomycetes</taxon>
        <taxon>Micrococcales</taxon>
        <taxon>Microbacteriaceae</taxon>
        <taxon>Cryobacterium</taxon>
    </lineage>
</organism>
<dbReference type="PROSITE" id="PS50096">
    <property type="entry name" value="IQ"/>
    <property type="match status" value="1"/>
</dbReference>
<keyword evidence="2" id="KW-1185">Reference proteome</keyword>
<dbReference type="AlphaFoldDB" id="A0A4V3IVG6"/>
<accession>A0A4V3IVG6</accession>